<protein>
    <recommendedName>
        <fullName evidence="3">glucuronosyltransferase</fullName>
        <ecNumber evidence="3">2.4.1.17</ecNumber>
    </recommendedName>
</protein>
<sequence length="280" mass="31787">HLQVMATLVLLLSVLGLAAGGKVLVVPVDGSRWLSMREVLDGLRQKGHEIVVVAPETNIHIKPSENYIMKMYPIPFTKEELDGSVHSFSQDVFEEGSFLERFLKVFQRLKSMSAITLSTCAHLLYNKELVRYLEESKFDVVLTDPVIPCGPILAEHLSVPSVFFLRVMPCGLDFEATQCPSPPSYIPRVFTDHTDHMDFLQRVKNLIFGISSYFLCDFMFQPYTKLASEFLQRDVTVPDLLRQASIWLMRLDFALDYPRPLMPNIIVIGGVNCAHKKLPQ</sequence>
<evidence type="ECO:0000256" key="7">
    <source>
        <dbReference type="ARBA" id="ARBA00022729"/>
    </source>
</evidence>
<evidence type="ECO:0000256" key="10">
    <source>
        <dbReference type="SAM" id="SignalP"/>
    </source>
</evidence>
<dbReference type="EMBL" id="VWYV01001661">
    <property type="protein sequence ID" value="NXE15277.1"/>
    <property type="molecule type" value="Genomic_DNA"/>
</dbReference>
<dbReference type="InterPro" id="IPR050271">
    <property type="entry name" value="UDP-glycosyltransferase"/>
</dbReference>
<accession>A0A7K8KDX8</accession>
<evidence type="ECO:0000256" key="6">
    <source>
        <dbReference type="ARBA" id="ARBA00022692"/>
    </source>
</evidence>
<evidence type="ECO:0000256" key="5">
    <source>
        <dbReference type="ARBA" id="ARBA00022679"/>
    </source>
</evidence>
<dbReference type="Gene3D" id="3.40.50.2000">
    <property type="entry name" value="Glycogen Phosphorylase B"/>
    <property type="match status" value="1"/>
</dbReference>
<dbReference type="Proteomes" id="UP000533896">
    <property type="component" value="Unassembled WGS sequence"/>
</dbReference>
<dbReference type="PANTHER" id="PTHR48043:SF161">
    <property type="entry name" value="UDP GLUCURONOSYLTRANSFERASE FAMILY 1 MEMBER A1"/>
    <property type="match status" value="1"/>
</dbReference>
<gene>
    <name evidence="11" type="primary">Ugt1a1_4</name>
    <name evidence="11" type="ORF">LOPRUF_R08196</name>
</gene>
<feature type="chain" id="PRO_5029911826" description="glucuronosyltransferase" evidence="10">
    <location>
        <begin position="21"/>
        <end position="280"/>
    </location>
</feature>
<proteinExistence type="inferred from homology"/>
<evidence type="ECO:0000256" key="3">
    <source>
        <dbReference type="ARBA" id="ARBA00012544"/>
    </source>
</evidence>
<feature type="non-terminal residue" evidence="11">
    <location>
        <position position="280"/>
    </location>
</feature>
<organism evidence="11 12">
    <name type="scientific">Lophotis ruficrista</name>
    <dbReference type="NCBI Taxonomy" id="172689"/>
    <lineage>
        <taxon>Eukaryota</taxon>
        <taxon>Metazoa</taxon>
        <taxon>Chordata</taxon>
        <taxon>Craniata</taxon>
        <taxon>Vertebrata</taxon>
        <taxon>Euteleostomi</taxon>
        <taxon>Archelosauria</taxon>
        <taxon>Archosauria</taxon>
        <taxon>Dinosauria</taxon>
        <taxon>Saurischia</taxon>
        <taxon>Theropoda</taxon>
        <taxon>Coelurosauria</taxon>
        <taxon>Aves</taxon>
        <taxon>Neognathae</taxon>
        <taxon>Neoaves</taxon>
        <taxon>Otidimorphae</taxon>
        <taxon>Otidiformes</taxon>
        <taxon>Otididae</taxon>
        <taxon>Lophotis</taxon>
    </lineage>
</organism>
<keyword evidence="9" id="KW-0325">Glycoprotein</keyword>
<evidence type="ECO:0000313" key="12">
    <source>
        <dbReference type="Proteomes" id="UP000533896"/>
    </source>
</evidence>
<dbReference type="PANTHER" id="PTHR48043">
    <property type="entry name" value="EG:EG0003.4 PROTEIN-RELATED"/>
    <property type="match status" value="1"/>
</dbReference>
<keyword evidence="5 11" id="KW-0808">Transferase</keyword>
<keyword evidence="12" id="KW-1185">Reference proteome</keyword>
<keyword evidence="4" id="KW-0328">Glycosyltransferase</keyword>
<dbReference type="InterPro" id="IPR002213">
    <property type="entry name" value="UDP_glucos_trans"/>
</dbReference>
<dbReference type="OrthoDB" id="5835829at2759"/>
<name>A0A7K8KDX8_9AVES</name>
<keyword evidence="6" id="KW-0812">Transmembrane</keyword>
<comment type="caution">
    <text evidence="11">The sequence shown here is derived from an EMBL/GenBank/DDBJ whole genome shotgun (WGS) entry which is preliminary data.</text>
</comment>
<evidence type="ECO:0000256" key="1">
    <source>
        <dbReference type="ARBA" id="ARBA00004167"/>
    </source>
</evidence>
<dbReference type="GO" id="GO:0015020">
    <property type="term" value="F:glucuronosyltransferase activity"/>
    <property type="evidence" value="ECO:0007669"/>
    <property type="project" value="UniProtKB-EC"/>
</dbReference>
<evidence type="ECO:0000256" key="8">
    <source>
        <dbReference type="ARBA" id="ARBA00022989"/>
    </source>
</evidence>
<evidence type="ECO:0000256" key="2">
    <source>
        <dbReference type="ARBA" id="ARBA00009995"/>
    </source>
</evidence>
<dbReference type="Pfam" id="PF00201">
    <property type="entry name" value="UDPGT"/>
    <property type="match status" value="1"/>
</dbReference>
<feature type="non-terminal residue" evidence="11">
    <location>
        <position position="1"/>
    </location>
</feature>
<keyword evidence="7 10" id="KW-0732">Signal</keyword>
<keyword evidence="8" id="KW-0472">Membrane</keyword>
<comment type="subcellular location">
    <subcellularLocation>
        <location evidence="1">Membrane</location>
        <topology evidence="1">Single-pass membrane protein</topology>
    </subcellularLocation>
</comment>
<dbReference type="EC" id="2.4.1.17" evidence="3"/>
<dbReference type="AlphaFoldDB" id="A0A7K8KDX8"/>
<feature type="signal peptide" evidence="10">
    <location>
        <begin position="1"/>
        <end position="20"/>
    </location>
</feature>
<evidence type="ECO:0000256" key="4">
    <source>
        <dbReference type="ARBA" id="ARBA00022676"/>
    </source>
</evidence>
<evidence type="ECO:0000256" key="9">
    <source>
        <dbReference type="ARBA" id="ARBA00023180"/>
    </source>
</evidence>
<dbReference type="GO" id="GO:0016020">
    <property type="term" value="C:membrane"/>
    <property type="evidence" value="ECO:0007669"/>
    <property type="project" value="UniProtKB-SubCell"/>
</dbReference>
<evidence type="ECO:0000313" key="11">
    <source>
        <dbReference type="EMBL" id="NXE15277.1"/>
    </source>
</evidence>
<keyword evidence="8" id="KW-1133">Transmembrane helix</keyword>
<dbReference type="FunFam" id="3.40.50.2000:FF:000066">
    <property type="entry name" value="UDP-glucuronosyltransferase 1-1"/>
    <property type="match status" value="1"/>
</dbReference>
<dbReference type="SUPFAM" id="SSF53756">
    <property type="entry name" value="UDP-Glycosyltransferase/glycogen phosphorylase"/>
    <property type="match status" value="1"/>
</dbReference>
<comment type="similarity">
    <text evidence="2">Belongs to the UDP-glycosyltransferase family.</text>
</comment>
<reference evidence="11 12" key="1">
    <citation type="submission" date="2019-09" db="EMBL/GenBank/DDBJ databases">
        <title>Bird 10,000 Genomes (B10K) Project - Family phase.</title>
        <authorList>
            <person name="Zhang G."/>
        </authorList>
    </citation>
    <scope>NUCLEOTIDE SEQUENCE [LARGE SCALE GENOMIC DNA]</scope>
    <source>
        <strain evidence="11">B10K-CU-031-23</strain>
    </source>
</reference>